<accession>A0A8H6DG90</accession>
<feature type="region of interest" description="Disordered" evidence="1">
    <location>
        <begin position="526"/>
        <end position="546"/>
    </location>
</feature>
<comment type="caution">
    <text evidence="2">The sequence shown here is derived from an EMBL/GenBank/DDBJ whole genome shotgun (WGS) entry which is preliminary data.</text>
</comment>
<evidence type="ECO:0000313" key="3">
    <source>
        <dbReference type="Proteomes" id="UP000544331"/>
    </source>
</evidence>
<keyword evidence="3" id="KW-1185">Reference proteome</keyword>
<feature type="compositionally biased region" description="Low complexity" evidence="1">
    <location>
        <begin position="529"/>
        <end position="540"/>
    </location>
</feature>
<gene>
    <name evidence="2" type="ORF">FMUND_6849</name>
</gene>
<dbReference type="AlphaFoldDB" id="A0A8H6DG90"/>
<reference evidence="2 3" key="1">
    <citation type="submission" date="2020-05" db="EMBL/GenBank/DDBJ databases">
        <title>Identification and distribution of gene clusters putatively required for synthesis of sphingolipid metabolism inhibitors in phylogenetically diverse species of the filamentous fungus Fusarium.</title>
        <authorList>
            <person name="Kim H.-S."/>
            <person name="Busman M."/>
            <person name="Brown D.W."/>
            <person name="Divon H."/>
            <person name="Uhlig S."/>
            <person name="Proctor R.H."/>
        </authorList>
    </citation>
    <scope>NUCLEOTIDE SEQUENCE [LARGE SCALE GENOMIC DNA]</scope>
    <source>
        <strain evidence="2 3">NRRL 66235</strain>
    </source>
</reference>
<dbReference type="EMBL" id="JAAOAN010000226">
    <property type="protein sequence ID" value="KAF5715470.1"/>
    <property type="molecule type" value="Genomic_DNA"/>
</dbReference>
<protein>
    <submittedName>
        <fullName evidence="2">Uncharacterized protein</fullName>
    </submittedName>
</protein>
<sequence length="1120" mass="120460">MADSLMTLLQPSDGSIRCQIGNTFLILESGTFQIGDSLLVGTNASTVVPSTILIYADTIELTAQNVNASGCNVGLFCRSFSIGSLPWASIMTTGHGGVPVGSQNAALTADNNGQDAGSISVYIEEYDASTLQPTMAPTTGRKGLWLEAHGGTGGIGADYVTGSGGGSDGGNGGNGGKVQFCYVSVESSLLNKMQKLFSAQSPPFRARIQQVAKMAPQDSDFPSVAAWFETICKPLDGLLLTLSRVKHIFRKIMPQDPMTALNQAESQANALLQQQDEPNVYVLPFSQGIDSLNQAATTIAETSVESTTISWSDFTTQLQQFTGMLDDCSSGDGLDQSMEQVTHAFHLLVRQMRGDINTLNQSLAVSYMGVGGTGGQAGQGGDNSANSGNSGATVQATIQDLNLETPGLDAILAYVHPDQCQMLLDVANQAYLAASCDDSDQTSNRYSQALKLYQAIYNRLGFVPLLQNDTKNKKHQPLTEAYVQMQADQLCLDALTDLEQIRLEAGLYLCNIAHRKDMFGHGRVKNEATKSSSSSTAPPSQDAPRWVPRLPYQNYSKAIQGSLPALNDLVSGMASQQGQQQDAQYNAQLEVTSMDAHIETLRQQIQLATSPTGPLNAAGSQIQYYTPALKAMRASVHAQVDALTDFSSSWNFNPSDIIDGISQFAANPTAFTGGMSILSELNTADTTVNNNGTDVNKNYVVQQFASAGNTLADLNETVKMTASGTLSVDDPGAAKLLADEQTLDDLITQFQGALNTDNVETLRQSLDEYAKLAKRRNAAVLQYNAAAVMLIKSEKELKYFNDKKSNLSAQELMSGSLQGSLILFQFKTFNSMCSTVYELIYDAARSMQFWTLYSDAQVDPPLPTSRFNDVETVQAIQSYVEQLEANFTSWLASYSANPGFIFPNPYTPSGETSGGITWFLTPEQVSGLQSTTIADPTSSTGEMEHQINITLPAPTSKSTATPGDPNYNPFAGYANVRLEQVLVWLFGATVQPDPNTQQCCLTIEMSHMGDDAIAPDDGTTPLKFEHSATQLKFAYDPTGVATWPQSLKTNPIIVQNLDTGAEGPGRDSAKKERDLSVAPIGPFATWMLTVRERENNGLDLSKLTGICLEFWGSASTINVS</sequence>
<evidence type="ECO:0000313" key="2">
    <source>
        <dbReference type="EMBL" id="KAF5715470.1"/>
    </source>
</evidence>
<evidence type="ECO:0000256" key="1">
    <source>
        <dbReference type="SAM" id="MobiDB-lite"/>
    </source>
</evidence>
<dbReference type="Proteomes" id="UP000544331">
    <property type="component" value="Unassembled WGS sequence"/>
</dbReference>
<name>A0A8H6DG90_9HYPO</name>
<dbReference type="OrthoDB" id="10016792at2759"/>
<proteinExistence type="predicted"/>
<organism evidence="2 3">
    <name type="scientific">Fusarium mundagurra</name>
    <dbReference type="NCBI Taxonomy" id="1567541"/>
    <lineage>
        <taxon>Eukaryota</taxon>
        <taxon>Fungi</taxon>
        <taxon>Dikarya</taxon>
        <taxon>Ascomycota</taxon>
        <taxon>Pezizomycotina</taxon>
        <taxon>Sordariomycetes</taxon>
        <taxon>Hypocreomycetidae</taxon>
        <taxon>Hypocreales</taxon>
        <taxon>Nectriaceae</taxon>
        <taxon>Fusarium</taxon>
        <taxon>Fusarium fujikuroi species complex</taxon>
    </lineage>
</organism>